<dbReference type="KEGG" id="asn:106722702"/>
<evidence type="ECO:0000313" key="2">
    <source>
        <dbReference type="RefSeq" id="XP_025069936.1"/>
    </source>
</evidence>
<evidence type="ECO:0000313" key="1">
    <source>
        <dbReference type="Proteomes" id="UP000189705"/>
    </source>
</evidence>
<dbReference type="Proteomes" id="UP000189705">
    <property type="component" value="Unplaced"/>
</dbReference>
<proteinExistence type="predicted"/>
<keyword evidence="1" id="KW-1185">Reference proteome</keyword>
<gene>
    <name evidence="2" type="primary">LOC106722702</name>
</gene>
<dbReference type="AlphaFoldDB" id="A0A3Q0HD73"/>
<dbReference type="InParanoid" id="A0A3Q0HD73"/>
<accession>A0A3Q0HD73</accession>
<dbReference type="RefSeq" id="XP_025069936.1">
    <property type="nucleotide sequence ID" value="XM_025214151.1"/>
</dbReference>
<reference evidence="2" key="1">
    <citation type="submission" date="2025-08" db="UniProtKB">
        <authorList>
            <consortium name="RefSeq"/>
        </authorList>
    </citation>
    <scope>IDENTIFICATION</scope>
</reference>
<dbReference type="GeneID" id="106722702"/>
<sequence length="216" mass="24772">MHLQAPEIPWSSLGLLCLCFSRRLQRCKVNTLAFSLCGWSQRLVSQEYKSKLQDTIFLERVGNLRQQDYATRSQILNPPLLILPPTHKIKPKLKESFSLASSAEVSERNSSEVLSTASDCMQKKMYQLPGKMNSRNTKKSLLREYKEVFSFTEVRVTIPGSTPDTLEPVFIMTSQLTREDLAGTWIWTVYYVRYKLTPKPDVVMENPIAFPKEDGC</sequence>
<name>A0A3Q0HD73_ALLSI</name>
<protein>
    <submittedName>
        <fullName evidence="2">Uncharacterized protein LOC106722702</fullName>
    </submittedName>
</protein>
<organism evidence="1 2">
    <name type="scientific">Alligator sinensis</name>
    <name type="common">Chinese alligator</name>
    <dbReference type="NCBI Taxonomy" id="38654"/>
    <lineage>
        <taxon>Eukaryota</taxon>
        <taxon>Metazoa</taxon>
        <taxon>Chordata</taxon>
        <taxon>Craniata</taxon>
        <taxon>Vertebrata</taxon>
        <taxon>Euteleostomi</taxon>
        <taxon>Archelosauria</taxon>
        <taxon>Archosauria</taxon>
        <taxon>Crocodylia</taxon>
        <taxon>Alligatoridae</taxon>
        <taxon>Alligatorinae</taxon>
        <taxon>Alligator</taxon>
    </lineage>
</organism>